<proteinExistence type="predicted"/>
<accession>E4N4L5</accession>
<dbReference type="STRING" id="452652.KSE_02990"/>
<dbReference type="Proteomes" id="UP000007076">
    <property type="component" value="Chromosome"/>
</dbReference>
<dbReference type="KEGG" id="ksk:KSE_02990"/>
<keyword evidence="2" id="KW-1185">Reference proteome</keyword>
<evidence type="ECO:0000313" key="2">
    <source>
        <dbReference type="Proteomes" id="UP000007076"/>
    </source>
</evidence>
<dbReference type="AlphaFoldDB" id="E4N4L5"/>
<dbReference type="RefSeq" id="WP_014133467.1">
    <property type="nucleotide sequence ID" value="NC_016109.1"/>
</dbReference>
<gene>
    <name evidence="1" type="ordered locus">KSE_02990</name>
</gene>
<organism evidence="1 2">
    <name type="scientific">Kitasatospora setae (strain ATCC 33774 / DSM 43861 / JCM 3304 / KCC A-0304 / NBRC 14216 / KM-6054)</name>
    <name type="common">Streptomyces setae</name>
    <dbReference type="NCBI Taxonomy" id="452652"/>
    <lineage>
        <taxon>Bacteria</taxon>
        <taxon>Bacillati</taxon>
        <taxon>Actinomycetota</taxon>
        <taxon>Actinomycetes</taxon>
        <taxon>Kitasatosporales</taxon>
        <taxon>Streptomycetaceae</taxon>
        <taxon>Kitasatospora</taxon>
    </lineage>
</organism>
<name>E4N4L5_KITSK</name>
<sequence length="44" mass="4664">MLVWADDGCANSLVEYGLTVLALALVTVKRGDDTRGFALAIVPE</sequence>
<dbReference type="HOGENOM" id="CLU_3217458_0_0_11"/>
<evidence type="ECO:0000313" key="1">
    <source>
        <dbReference type="EMBL" id="BAJ26146.1"/>
    </source>
</evidence>
<dbReference type="EMBL" id="AP010968">
    <property type="protein sequence ID" value="BAJ26146.1"/>
    <property type="molecule type" value="Genomic_DNA"/>
</dbReference>
<protein>
    <submittedName>
        <fullName evidence="1">Uncharacterized protein</fullName>
    </submittedName>
</protein>
<reference evidence="1 2" key="1">
    <citation type="journal article" date="2010" name="DNA Res.">
        <title>Genome sequence of Kitasatospora setae NBRC 14216T: an evolutionary snapshot of the family Streptomycetaceae.</title>
        <authorList>
            <person name="Ichikawa N."/>
            <person name="Oguchi A."/>
            <person name="Ikeda H."/>
            <person name="Ishikawa J."/>
            <person name="Kitani S."/>
            <person name="Watanabe Y."/>
            <person name="Nakamura S."/>
            <person name="Katano Y."/>
            <person name="Kishi E."/>
            <person name="Sasagawa M."/>
            <person name="Ankai A."/>
            <person name="Fukui S."/>
            <person name="Hashimoto Y."/>
            <person name="Kamata S."/>
            <person name="Otoguro M."/>
            <person name="Tanikawa S."/>
            <person name="Nihira T."/>
            <person name="Horinouchi S."/>
            <person name="Ohnishi Y."/>
            <person name="Hayakawa M."/>
            <person name="Kuzuyama T."/>
            <person name="Arisawa A."/>
            <person name="Nomoto F."/>
            <person name="Miura H."/>
            <person name="Takahashi Y."/>
            <person name="Fujita N."/>
        </authorList>
    </citation>
    <scope>NUCLEOTIDE SEQUENCE [LARGE SCALE GENOMIC DNA]</scope>
    <source>
        <strain evidence="2">ATCC 33774 / DSM 43861 / JCM 3304 / KCC A-0304 / NBRC 14216 / KM-6054</strain>
    </source>
</reference>